<reference evidence="1" key="1">
    <citation type="submission" date="2014-11" db="EMBL/GenBank/DDBJ databases">
        <authorList>
            <person name="Amaro Gonzalez C."/>
        </authorList>
    </citation>
    <scope>NUCLEOTIDE SEQUENCE</scope>
</reference>
<dbReference type="AlphaFoldDB" id="A0A0E9S2W9"/>
<name>A0A0E9S2W9_ANGAN</name>
<proteinExistence type="predicted"/>
<sequence>MCGTLHFKLESYSCKHHCFGHSPFSIVLK</sequence>
<dbReference type="EMBL" id="GBXM01072843">
    <property type="protein sequence ID" value="JAH35734.1"/>
    <property type="molecule type" value="Transcribed_RNA"/>
</dbReference>
<organism evidence="1">
    <name type="scientific">Anguilla anguilla</name>
    <name type="common">European freshwater eel</name>
    <name type="synonym">Muraena anguilla</name>
    <dbReference type="NCBI Taxonomy" id="7936"/>
    <lineage>
        <taxon>Eukaryota</taxon>
        <taxon>Metazoa</taxon>
        <taxon>Chordata</taxon>
        <taxon>Craniata</taxon>
        <taxon>Vertebrata</taxon>
        <taxon>Euteleostomi</taxon>
        <taxon>Actinopterygii</taxon>
        <taxon>Neopterygii</taxon>
        <taxon>Teleostei</taxon>
        <taxon>Anguilliformes</taxon>
        <taxon>Anguillidae</taxon>
        <taxon>Anguilla</taxon>
    </lineage>
</organism>
<evidence type="ECO:0000313" key="1">
    <source>
        <dbReference type="EMBL" id="JAH35734.1"/>
    </source>
</evidence>
<reference evidence="1" key="2">
    <citation type="journal article" date="2015" name="Fish Shellfish Immunol.">
        <title>Early steps in the European eel (Anguilla anguilla)-Vibrio vulnificus interaction in the gills: Role of the RtxA13 toxin.</title>
        <authorList>
            <person name="Callol A."/>
            <person name="Pajuelo D."/>
            <person name="Ebbesson L."/>
            <person name="Teles M."/>
            <person name="MacKenzie S."/>
            <person name="Amaro C."/>
        </authorList>
    </citation>
    <scope>NUCLEOTIDE SEQUENCE</scope>
</reference>
<accession>A0A0E9S2W9</accession>
<protein>
    <submittedName>
        <fullName evidence="1">Uncharacterized protein</fullName>
    </submittedName>
</protein>